<dbReference type="InterPro" id="IPR056884">
    <property type="entry name" value="NPHP3-like_N"/>
</dbReference>
<dbReference type="InterPro" id="IPR054471">
    <property type="entry name" value="GPIID_WHD"/>
</dbReference>
<feature type="domain" description="GPI inositol-deacylase winged helix" evidence="3">
    <location>
        <begin position="501"/>
        <end position="590"/>
    </location>
</feature>
<evidence type="ECO:0000256" key="1">
    <source>
        <dbReference type="ARBA" id="ARBA00022737"/>
    </source>
</evidence>
<dbReference type="InterPro" id="IPR036322">
    <property type="entry name" value="WD40_repeat_dom_sf"/>
</dbReference>
<dbReference type="Gene3D" id="2.130.10.10">
    <property type="entry name" value="YVTN repeat-like/Quinoprotein amine dehydrogenase"/>
    <property type="match status" value="2"/>
</dbReference>
<evidence type="ECO:0000259" key="4">
    <source>
        <dbReference type="Pfam" id="PF24883"/>
    </source>
</evidence>
<accession>A0ABR3VJ46</accession>
<dbReference type="Pfam" id="PF24883">
    <property type="entry name" value="NPHP3_N"/>
    <property type="match status" value="1"/>
</dbReference>
<dbReference type="InterPro" id="IPR001680">
    <property type="entry name" value="WD40_rpt"/>
</dbReference>
<dbReference type="Proteomes" id="UP001583172">
    <property type="component" value="Unassembled WGS sequence"/>
</dbReference>
<reference evidence="5 6" key="1">
    <citation type="journal article" date="2024" name="Commun. Biol.">
        <title>Comparative genomic analysis of thermophilic fungi reveals convergent evolutionary adaptations and gene losses.</title>
        <authorList>
            <person name="Steindorff A.S."/>
            <person name="Aguilar-Pontes M.V."/>
            <person name="Robinson A.J."/>
            <person name="Andreopoulos B."/>
            <person name="LaButti K."/>
            <person name="Kuo A."/>
            <person name="Mondo S."/>
            <person name="Riley R."/>
            <person name="Otillar R."/>
            <person name="Haridas S."/>
            <person name="Lipzen A."/>
            <person name="Grimwood J."/>
            <person name="Schmutz J."/>
            <person name="Clum A."/>
            <person name="Reid I.D."/>
            <person name="Moisan M.C."/>
            <person name="Butler G."/>
            <person name="Nguyen T.T.M."/>
            <person name="Dewar K."/>
            <person name="Conant G."/>
            <person name="Drula E."/>
            <person name="Henrissat B."/>
            <person name="Hansel C."/>
            <person name="Singer S."/>
            <person name="Hutchinson M.I."/>
            <person name="de Vries R.P."/>
            <person name="Natvig D.O."/>
            <person name="Powell A.J."/>
            <person name="Tsang A."/>
            <person name="Grigoriev I.V."/>
        </authorList>
    </citation>
    <scope>NUCLEOTIDE SEQUENCE [LARGE SCALE GENOMIC DNA]</scope>
    <source>
        <strain evidence="5 6">CBS 620.91</strain>
    </source>
</reference>
<evidence type="ECO:0000313" key="5">
    <source>
        <dbReference type="EMBL" id="KAL1841776.1"/>
    </source>
</evidence>
<keyword evidence="1" id="KW-0677">Repeat</keyword>
<keyword evidence="2" id="KW-0853">WD repeat</keyword>
<feature type="domain" description="Nephrocystin 3-like N-terminal" evidence="4">
    <location>
        <begin position="274"/>
        <end position="395"/>
    </location>
</feature>
<protein>
    <recommendedName>
        <fullName evidence="7">GPI inositol-deacylase</fullName>
    </recommendedName>
</protein>
<dbReference type="InterPro" id="IPR029058">
    <property type="entry name" value="AB_hydrolase_fold"/>
</dbReference>
<name>A0ABR3VJ46_HUMIN</name>
<dbReference type="SUPFAM" id="SSF53474">
    <property type="entry name" value="alpha/beta-Hydrolases"/>
    <property type="match status" value="1"/>
</dbReference>
<proteinExistence type="predicted"/>
<feature type="repeat" description="WD" evidence="2">
    <location>
        <begin position="1094"/>
        <end position="1135"/>
    </location>
</feature>
<dbReference type="SMART" id="SM00320">
    <property type="entry name" value="WD40"/>
    <property type="match status" value="6"/>
</dbReference>
<dbReference type="Gene3D" id="3.40.50.1820">
    <property type="entry name" value="alpha/beta hydrolase"/>
    <property type="match status" value="1"/>
</dbReference>
<evidence type="ECO:0000256" key="2">
    <source>
        <dbReference type="PROSITE-ProRule" id="PRU00221"/>
    </source>
</evidence>
<dbReference type="Pfam" id="PF22939">
    <property type="entry name" value="WHD_GPIID"/>
    <property type="match status" value="1"/>
</dbReference>
<organism evidence="5 6">
    <name type="scientific">Humicola insolens</name>
    <name type="common">Soft-rot fungus</name>
    <dbReference type="NCBI Taxonomy" id="85995"/>
    <lineage>
        <taxon>Eukaryota</taxon>
        <taxon>Fungi</taxon>
        <taxon>Dikarya</taxon>
        <taxon>Ascomycota</taxon>
        <taxon>Pezizomycotina</taxon>
        <taxon>Sordariomycetes</taxon>
        <taxon>Sordariomycetidae</taxon>
        <taxon>Sordariales</taxon>
        <taxon>Chaetomiaceae</taxon>
        <taxon>Mycothermus</taxon>
    </lineage>
</organism>
<dbReference type="Pfam" id="PF00400">
    <property type="entry name" value="WD40"/>
    <property type="match status" value="3"/>
</dbReference>
<dbReference type="InterPro" id="IPR015943">
    <property type="entry name" value="WD40/YVTN_repeat-like_dom_sf"/>
</dbReference>
<dbReference type="PROSITE" id="PS50082">
    <property type="entry name" value="WD_REPEATS_2"/>
    <property type="match status" value="2"/>
</dbReference>
<gene>
    <name evidence="5" type="ORF">VTJ49DRAFT_6614</name>
</gene>
<dbReference type="SUPFAM" id="SSF50993">
    <property type="entry name" value="Peptidase/esterase 'gauge' domain"/>
    <property type="match status" value="1"/>
</dbReference>
<evidence type="ECO:0008006" key="7">
    <source>
        <dbReference type="Google" id="ProtNLM"/>
    </source>
</evidence>
<dbReference type="EMBL" id="JAZGSY010000064">
    <property type="protein sequence ID" value="KAL1841776.1"/>
    <property type="molecule type" value="Genomic_DNA"/>
</dbReference>
<comment type="caution">
    <text evidence="5">The sequence shown here is derived from an EMBL/GenBank/DDBJ whole genome shotgun (WGS) entry which is preliminary data.</text>
</comment>
<feature type="repeat" description="WD" evidence="2">
    <location>
        <begin position="813"/>
        <end position="853"/>
    </location>
</feature>
<sequence length="1440" mass="160007">MLRRKFLRRKAAGTIVVADPPPRAPSTPASLISRIEKSLTTTRLSSGSTAVAKDDTFGPTGLTLLHSPASEPLIDFIFVHGLGGGSRKTWSKTSSLHHFWPQQWLPLEPGFDSVRIHSYGYNCDWTKRKPDICNVHDFGKGLLAALDASPEPSATKIVLVGHSMGGGSDAAQTLKDILAVTGPSPAYISDLKRNSLSNQVINDTFRQYANDINIWSFYETLETPIGPIFNVLVVDRESAILGYPLERQVPMYADHRSIYIIGFLVGSEEREVAAIQKLQQDNKLCSYFFFRSGNKSSELSVCLRSLAYQMALLDPEVRSTLLSMSRQNVWFDKDDIRSVWRRLFDSGIVCGGSSSRRHYWVIDGIDECASDGFALSFLLDKLQGSAGLRVLITGRESPQLEKHIQALRIHDGRAVCVRISAPDTFLDIKALVHSEMEKRAIGDESHRAVLADKVLAKSNGSFLWTSLVLDRMASAHGREELNRMLDETPPEMETLYHETLASMSRLSVGKDLAKAILAWAACAVRSLTTAQLSQALYLDMKDHYGDLERSILSLCGQFVRIDMNGDVRMLHETARAFLLKKGLQSDFAVDNMAAHTRLASACLAALIDTQMRPPRTTRRWQTFLYDGAFVKYACEAFSDHLTLSDPSNEDLFQLVRKFLKTNVLTWIEVVAQGQNLGALTRAAKNLEKYLDASITMRSPLTEEEQTMRSWPTDLAHIAAKFGDALLAAPDAIHWVLLPFCPTESAIYKAASPGREFSIGGFSYRQWDDRLVSFNFHRGQTITAVCHGDHLFAVAVDTGMIILYHATSCQENLVLRHEERVQYVQFDDTTRFLASASRKSLRVWDVETGTQVHSFDLEHPLTGITFDGDKLLGPTHARHVAAWDLTNGSSLPHRQWRDSNGHDAPDWPPPCAVSISRGHRMMAVAYDGPPITLWDLEEESFYGKCGKGSLDGVTGSYYLVYDLVFNPNEDIPRLAVAYADGDLMLLEPFRNEVVARVPTNCHTLASSPDGRLLASGDCCGVIQIYDFETLRIIHRIRSAECNIKRLAFGGDGFRLLDIRSSQCNVWEPAALAKFSGPDTSRVETSATPGFVESVTDGHTSNISALFIHPNAKFAVCGKEDGSVTLYNVNKAEETRTLYKSPCFIRMFGWSDESSTLICVNGGNTVTAWRLERSPDDGDWNIAQTLIHTSVDCITAFACIHVHQASPKFVLSLRDWDFFWGIDTQGEEARLAAERHGLRAWADHPLSSDHVICLDGAVARIFSCHDWSQTAVVTMPATCGFGRPELHVKAIFPSANGRLLVEFAEDEGHQETSDMVVVDSSLFPLPGSVATEAGKKDIKFPQPTTSMEVSEHRAKDELPPILTYVEFVERVVHVLGVGRDCVIFVDVDSWVCSAKLYPKPGTEGGGAAAKCYRHFWVPYNWFPHTSRLLGGYIFQESEGKRP</sequence>
<evidence type="ECO:0000259" key="3">
    <source>
        <dbReference type="Pfam" id="PF22939"/>
    </source>
</evidence>
<evidence type="ECO:0000313" key="6">
    <source>
        <dbReference type="Proteomes" id="UP001583172"/>
    </source>
</evidence>
<dbReference type="SUPFAM" id="SSF50978">
    <property type="entry name" value="WD40 repeat-like"/>
    <property type="match status" value="1"/>
</dbReference>
<dbReference type="PANTHER" id="PTHR10039:SF16">
    <property type="entry name" value="GPI INOSITOL-DEACYLASE"/>
    <property type="match status" value="1"/>
</dbReference>
<keyword evidence="6" id="KW-1185">Reference proteome</keyword>
<dbReference type="PANTHER" id="PTHR10039">
    <property type="entry name" value="AMELOGENIN"/>
    <property type="match status" value="1"/>
</dbReference>